<sequence length="198" mass="21864">MSDTPPAWPPFYFSGGWFRMGSDEPQFKLKGKFEFEFLNSDEGDDPALAAAFYAADFPTRVAGEPRWLATGGWEIVPGETSSKGRIHSAAFTARRADTEVAGRVVFSPDPSHWVKVEVFLGAFRVLVAHMDKVWEEFELWPSGATEKTIDPPGRIGKRLDWINLAPSAWPALARLAGDHTFSIELPGRNVVEISAPGD</sequence>
<name>A0A1X7PE34_9HYPH</name>
<evidence type="ECO:0000313" key="2">
    <source>
        <dbReference type="Proteomes" id="UP000193083"/>
    </source>
</evidence>
<organism evidence="1 2">
    <name type="scientific">Mesorhizobium australicum</name>
    <dbReference type="NCBI Taxonomy" id="536018"/>
    <lineage>
        <taxon>Bacteria</taxon>
        <taxon>Pseudomonadati</taxon>
        <taxon>Pseudomonadota</taxon>
        <taxon>Alphaproteobacteria</taxon>
        <taxon>Hyphomicrobiales</taxon>
        <taxon>Phyllobacteriaceae</taxon>
        <taxon>Mesorhizobium</taxon>
    </lineage>
</organism>
<proteinExistence type="predicted"/>
<dbReference type="EMBL" id="FXBL01000004">
    <property type="protein sequence ID" value="SMH49576.1"/>
    <property type="molecule type" value="Genomic_DNA"/>
</dbReference>
<keyword evidence="2" id="KW-1185">Reference proteome</keyword>
<dbReference type="RefSeq" id="WP_085465695.1">
    <property type="nucleotide sequence ID" value="NZ_FXBL01000004.1"/>
</dbReference>
<dbReference type="Proteomes" id="UP000193083">
    <property type="component" value="Unassembled WGS sequence"/>
</dbReference>
<protein>
    <submittedName>
        <fullName evidence="1">Uncharacterized protein</fullName>
    </submittedName>
</protein>
<reference evidence="1 2" key="1">
    <citation type="submission" date="2017-04" db="EMBL/GenBank/DDBJ databases">
        <authorList>
            <person name="Afonso C.L."/>
            <person name="Miller P.J."/>
            <person name="Scott M.A."/>
            <person name="Spackman E."/>
            <person name="Goraichik I."/>
            <person name="Dimitrov K.M."/>
            <person name="Suarez D.L."/>
            <person name="Swayne D.E."/>
        </authorList>
    </citation>
    <scope>NUCLEOTIDE SEQUENCE [LARGE SCALE GENOMIC DNA]</scope>
    <source>
        <strain evidence="1 2">B5P</strain>
    </source>
</reference>
<evidence type="ECO:0000313" key="1">
    <source>
        <dbReference type="EMBL" id="SMH49576.1"/>
    </source>
</evidence>
<dbReference type="OrthoDB" id="7961542at2"/>
<accession>A0A1X7PE34</accession>
<dbReference type="AlphaFoldDB" id="A0A1X7PE34"/>
<gene>
    <name evidence="1" type="ORF">SAMN02982922_3943</name>
</gene>